<dbReference type="AlphaFoldDB" id="A0AA43QI16"/>
<gene>
    <name evidence="2" type="ORF">OHK93_006183</name>
</gene>
<feature type="compositionally biased region" description="Pro residues" evidence="1">
    <location>
        <begin position="31"/>
        <end position="42"/>
    </location>
</feature>
<evidence type="ECO:0000313" key="3">
    <source>
        <dbReference type="Proteomes" id="UP001161017"/>
    </source>
</evidence>
<accession>A0AA43QI16</accession>
<comment type="caution">
    <text evidence="2">The sequence shown here is derived from an EMBL/GenBank/DDBJ whole genome shotgun (WGS) entry which is preliminary data.</text>
</comment>
<sequence>MAVLSAVSALFAKEQESSLHSRKLICKEKPSAPPPPPPPAPVTKPARVTTPDMAAQGAISQPKGTTLPPYKRLTIEDLLASPPPPAAMEQPRFKTPTDIDMSAETAAFDMLACVCDLVCREPRCEEEVVRQWQQSAEGKRMGAARGGRGYSVETEEDVEMMEESIIRDFVQAASEERR</sequence>
<protein>
    <submittedName>
        <fullName evidence="2">Uncharacterized protein</fullName>
    </submittedName>
</protein>
<feature type="region of interest" description="Disordered" evidence="1">
    <location>
        <begin position="134"/>
        <end position="156"/>
    </location>
</feature>
<dbReference type="Proteomes" id="UP001161017">
    <property type="component" value="Unassembled WGS sequence"/>
</dbReference>
<keyword evidence="3" id="KW-1185">Reference proteome</keyword>
<name>A0AA43QI16_9LECA</name>
<evidence type="ECO:0000256" key="1">
    <source>
        <dbReference type="SAM" id="MobiDB-lite"/>
    </source>
</evidence>
<feature type="region of interest" description="Disordered" evidence="1">
    <location>
        <begin position="13"/>
        <end position="69"/>
    </location>
</feature>
<organism evidence="2 3">
    <name type="scientific">Ramalina farinacea</name>
    <dbReference type="NCBI Taxonomy" id="258253"/>
    <lineage>
        <taxon>Eukaryota</taxon>
        <taxon>Fungi</taxon>
        <taxon>Dikarya</taxon>
        <taxon>Ascomycota</taxon>
        <taxon>Pezizomycotina</taxon>
        <taxon>Lecanoromycetes</taxon>
        <taxon>OSLEUM clade</taxon>
        <taxon>Lecanoromycetidae</taxon>
        <taxon>Lecanorales</taxon>
        <taxon>Lecanorineae</taxon>
        <taxon>Ramalinaceae</taxon>
        <taxon>Ramalina</taxon>
    </lineage>
</organism>
<proteinExistence type="predicted"/>
<evidence type="ECO:0000313" key="2">
    <source>
        <dbReference type="EMBL" id="MDI1486921.1"/>
    </source>
</evidence>
<reference evidence="2" key="1">
    <citation type="journal article" date="2023" name="Genome Biol. Evol.">
        <title>First Whole Genome Sequence and Flow Cytometry Genome Size Data for the Lichen-Forming Fungus Ramalina farinacea (Ascomycota).</title>
        <authorList>
            <person name="Llewellyn T."/>
            <person name="Mian S."/>
            <person name="Hill R."/>
            <person name="Leitch I.J."/>
            <person name="Gaya E."/>
        </authorList>
    </citation>
    <scope>NUCLEOTIDE SEQUENCE</scope>
    <source>
        <strain evidence="2">LIQ254RAFAR</strain>
    </source>
</reference>
<feature type="compositionally biased region" description="Basic and acidic residues" evidence="1">
    <location>
        <begin position="13"/>
        <end position="30"/>
    </location>
</feature>
<dbReference type="EMBL" id="JAPUFD010000004">
    <property type="protein sequence ID" value="MDI1486921.1"/>
    <property type="molecule type" value="Genomic_DNA"/>
</dbReference>